<accession>A0AAU7N010</accession>
<dbReference type="RefSeq" id="WP_349352383.1">
    <property type="nucleotide sequence ID" value="NZ_CP157804.1"/>
</dbReference>
<keyword evidence="1" id="KW-0812">Transmembrane</keyword>
<evidence type="ECO:0000256" key="1">
    <source>
        <dbReference type="SAM" id="Phobius"/>
    </source>
</evidence>
<sequence>MTRSERLVSCKQCKNRYLDFNKGLLCNLTGKEADFEGECQDFEQDVSNTYIRKPKEAIRPNTNRALWAQYLIWAILGFSLFSLLSSYLQYDLLLKVQEGFYVSEHELTNNDLREGVVGIITIVLYVTSVILFIRWFRRAYYNLNSRGNTTYDEGWAAGSWFVPIINLFRPYQIMKEIDDENCRLIEKHSQKPISKSSILIGFWWAAWIIGGILGRYIFKSGLNAETLEELMASTQADMLGIVFDVPLSLLAIFTIREISKKEDLLFQLEEKSLEKTQA</sequence>
<feature type="transmembrane region" description="Helical" evidence="1">
    <location>
        <begin position="238"/>
        <end position="255"/>
    </location>
</feature>
<feature type="domain" description="DUF4328" evidence="2">
    <location>
        <begin position="102"/>
        <end position="259"/>
    </location>
</feature>
<name>A0AAU7N010_9FLAO</name>
<gene>
    <name evidence="3" type="ORF">ABNE31_03465</name>
</gene>
<proteinExistence type="predicted"/>
<reference evidence="3" key="1">
    <citation type="submission" date="2024-05" db="EMBL/GenBank/DDBJ databases">
        <title>Draft Genome Sequences of Flagellimonas sp. MMG031 and Marinobacter sp. MMG032 Isolated from the dinoflagellate Symbiodinium pilosum.</title>
        <authorList>
            <person name="Shikuma N.J."/>
            <person name="Farrell M.V."/>
        </authorList>
    </citation>
    <scope>NUCLEOTIDE SEQUENCE</scope>
    <source>
        <strain evidence="3">MMG031</strain>
    </source>
</reference>
<protein>
    <submittedName>
        <fullName evidence="3">DUF4328 domain-containing protein</fullName>
    </submittedName>
</protein>
<organism evidence="3">
    <name type="scientific">Flagellimonas sp. MMG031</name>
    <dbReference type="NCBI Taxonomy" id="3158549"/>
    <lineage>
        <taxon>Bacteria</taxon>
        <taxon>Pseudomonadati</taxon>
        <taxon>Bacteroidota</taxon>
        <taxon>Flavobacteriia</taxon>
        <taxon>Flavobacteriales</taxon>
        <taxon>Flavobacteriaceae</taxon>
        <taxon>Flagellimonas</taxon>
    </lineage>
</organism>
<keyword evidence="1" id="KW-0472">Membrane</keyword>
<feature type="transmembrane region" description="Helical" evidence="1">
    <location>
        <begin position="70"/>
        <end position="90"/>
    </location>
</feature>
<keyword evidence="1" id="KW-1133">Transmembrane helix</keyword>
<feature type="transmembrane region" description="Helical" evidence="1">
    <location>
        <begin position="116"/>
        <end position="136"/>
    </location>
</feature>
<dbReference type="AlphaFoldDB" id="A0AAU7N010"/>
<dbReference type="KEGG" id="fld:ABNE31_03465"/>
<dbReference type="InterPro" id="IPR025565">
    <property type="entry name" value="DUF4328"/>
</dbReference>
<evidence type="ECO:0000313" key="3">
    <source>
        <dbReference type="EMBL" id="XBQ23983.1"/>
    </source>
</evidence>
<evidence type="ECO:0000259" key="2">
    <source>
        <dbReference type="Pfam" id="PF14219"/>
    </source>
</evidence>
<feature type="transmembrane region" description="Helical" evidence="1">
    <location>
        <begin position="197"/>
        <end position="218"/>
    </location>
</feature>
<dbReference type="Pfam" id="PF14219">
    <property type="entry name" value="DUF4328"/>
    <property type="match status" value="1"/>
</dbReference>
<dbReference type="EMBL" id="CP157804">
    <property type="protein sequence ID" value="XBQ23983.1"/>
    <property type="molecule type" value="Genomic_DNA"/>
</dbReference>